<evidence type="ECO:0000313" key="2">
    <source>
        <dbReference type="EMBL" id="KAJ8869182.1"/>
    </source>
</evidence>
<organism evidence="2 3">
    <name type="scientific">Dryococelus australis</name>
    <dbReference type="NCBI Taxonomy" id="614101"/>
    <lineage>
        <taxon>Eukaryota</taxon>
        <taxon>Metazoa</taxon>
        <taxon>Ecdysozoa</taxon>
        <taxon>Arthropoda</taxon>
        <taxon>Hexapoda</taxon>
        <taxon>Insecta</taxon>
        <taxon>Pterygota</taxon>
        <taxon>Neoptera</taxon>
        <taxon>Polyneoptera</taxon>
        <taxon>Phasmatodea</taxon>
        <taxon>Verophasmatodea</taxon>
        <taxon>Anareolatae</taxon>
        <taxon>Phasmatidae</taxon>
        <taxon>Eurycanthinae</taxon>
        <taxon>Dryococelus</taxon>
    </lineage>
</organism>
<reference evidence="2 3" key="1">
    <citation type="submission" date="2023-02" db="EMBL/GenBank/DDBJ databases">
        <title>LHISI_Scaffold_Assembly.</title>
        <authorList>
            <person name="Stuart O.P."/>
            <person name="Cleave R."/>
            <person name="Magrath M.J.L."/>
            <person name="Mikheyev A.S."/>
        </authorList>
    </citation>
    <scope>NUCLEOTIDE SEQUENCE [LARGE SCALE GENOMIC DNA]</scope>
    <source>
        <strain evidence="2">Daus_M_001</strain>
        <tissue evidence="2">Leg muscle</tissue>
    </source>
</reference>
<name>A0ABQ9G9S9_9NEOP</name>
<comment type="caution">
    <text evidence="2">The sequence shown here is derived from an EMBL/GenBank/DDBJ whole genome shotgun (WGS) entry which is preliminary data.</text>
</comment>
<feature type="region of interest" description="Disordered" evidence="1">
    <location>
        <begin position="450"/>
        <end position="479"/>
    </location>
</feature>
<feature type="region of interest" description="Disordered" evidence="1">
    <location>
        <begin position="91"/>
        <end position="110"/>
    </location>
</feature>
<accession>A0ABQ9G9S9</accession>
<sequence>MIDCKSFCTIKDTFHLGSPLVDDRPIMNAVKYRVVSGVVWTNRTMVCKDTEDNEPAERCVLSKVTNKSEDCGLRALIDSPAAPILADQQARPVDVRRGARQTTPSPPSQRRRLYCALDNRTLGAAVVYWLDYSPPTNANRVRFPAGSLPRLRMWESCWTMPHVGGFSRGSPTSPAPSFRRRSVYSPHFNCAQSSPYSTYLASHPRPCCDLQADFVSHALDEFDPTAELQGKDHQIPCYLSWSKTWASFNEQLDEALVDQGFRRLAGCQMNPRDLRFSVDRDLQNSLTWSSVEKGVTTSMQQSMEKRRCLLHAQQDRKISRFNTLRPTPTDLHFGKIRNGSPISITARSLVLLVSVLELTILLLVHTTPDTTLYFTEFITGRSSTNAARKHQKSIWATVAERLDCALLTKSIWAQSPAGSLRIFACGNRAGRCRWSAGFLGDLPFPPPFHSGASPYSPQSPSSALKSSMPRGVQISSLTQ</sequence>
<evidence type="ECO:0000313" key="3">
    <source>
        <dbReference type="Proteomes" id="UP001159363"/>
    </source>
</evidence>
<evidence type="ECO:0000256" key="1">
    <source>
        <dbReference type="SAM" id="MobiDB-lite"/>
    </source>
</evidence>
<dbReference type="EMBL" id="JARBHB010000014">
    <property type="protein sequence ID" value="KAJ8869182.1"/>
    <property type="molecule type" value="Genomic_DNA"/>
</dbReference>
<protein>
    <submittedName>
        <fullName evidence="2">Uncharacterized protein</fullName>
    </submittedName>
</protein>
<keyword evidence="3" id="KW-1185">Reference proteome</keyword>
<dbReference type="Proteomes" id="UP001159363">
    <property type="component" value="Chromosome 13"/>
</dbReference>
<gene>
    <name evidence="2" type="ORF">PR048_030752</name>
</gene>
<proteinExistence type="predicted"/>
<feature type="compositionally biased region" description="Low complexity" evidence="1">
    <location>
        <begin position="450"/>
        <end position="469"/>
    </location>
</feature>